<evidence type="ECO:0000256" key="3">
    <source>
        <dbReference type="ARBA" id="ARBA00022687"/>
    </source>
</evidence>
<feature type="transmembrane region" description="Helical" evidence="12">
    <location>
        <begin position="171"/>
        <end position="192"/>
    </location>
</feature>
<dbReference type="GO" id="GO:0005783">
    <property type="term" value="C:endoplasmic reticulum"/>
    <property type="evidence" value="ECO:0007669"/>
    <property type="project" value="TreeGrafter"/>
</dbReference>
<keyword evidence="7" id="KW-0012">Acyltransferase</keyword>
<evidence type="ECO:0000256" key="10">
    <source>
        <dbReference type="ARBA" id="ARBA00040371"/>
    </source>
</evidence>
<proteinExistence type="inferred from homology"/>
<protein>
    <recommendedName>
        <fullName evidence="10">Protein-serine O-palmitoleoyltransferase porcupine</fullName>
        <ecNumber evidence="9">2.3.1.250</ecNumber>
    </recommendedName>
</protein>
<feature type="transmembrane region" description="Helical" evidence="12">
    <location>
        <begin position="245"/>
        <end position="266"/>
    </location>
</feature>
<comment type="catalytic activity">
    <reaction evidence="11">
        <text>[Wnt protein]-L-serine + (9Z)-hexadecenoyl-CoA = [Wnt protein]-O-(9Z)-hexadecenoyl-L-serine + CoA</text>
        <dbReference type="Rhea" id="RHEA:45336"/>
        <dbReference type="Rhea" id="RHEA-COMP:11170"/>
        <dbReference type="Rhea" id="RHEA-COMP:11171"/>
        <dbReference type="ChEBI" id="CHEBI:29999"/>
        <dbReference type="ChEBI" id="CHEBI:57287"/>
        <dbReference type="ChEBI" id="CHEBI:61540"/>
        <dbReference type="ChEBI" id="CHEBI:85189"/>
        <dbReference type="EC" id="2.3.1.250"/>
    </reaction>
</comment>
<evidence type="ECO:0000256" key="9">
    <source>
        <dbReference type="ARBA" id="ARBA00038867"/>
    </source>
</evidence>
<dbReference type="Proteomes" id="UP000035681">
    <property type="component" value="Unplaced"/>
</dbReference>
<dbReference type="WBParaSite" id="TCONS_00000622.p1">
    <property type="protein sequence ID" value="TCONS_00000622.p1"/>
    <property type="gene ID" value="XLOC_000606"/>
</dbReference>
<feature type="transmembrane region" description="Helical" evidence="12">
    <location>
        <begin position="72"/>
        <end position="89"/>
    </location>
</feature>
<keyword evidence="4 12" id="KW-0812">Transmembrane</keyword>
<keyword evidence="5 12" id="KW-1133">Transmembrane helix</keyword>
<keyword evidence="6 12" id="KW-0472">Membrane</keyword>
<evidence type="ECO:0000256" key="11">
    <source>
        <dbReference type="ARBA" id="ARBA00047978"/>
    </source>
</evidence>
<dbReference type="Pfam" id="PF03062">
    <property type="entry name" value="MBOAT"/>
    <property type="match status" value="1"/>
</dbReference>
<dbReference type="AlphaFoldDB" id="A0A0K0EQT9"/>
<comment type="similarity">
    <text evidence="8">Belongs to the membrane-bound acyltransferase family. Porcupine subfamily.</text>
</comment>
<feature type="transmembrane region" description="Helical" evidence="12">
    <location>
        <begin position="44"/>
        <end position="65"/>
    </location>
</feature>
<evidence type="ECO:0000313" key="13">
    <source>
        <dbReference type="Proteomes" id="UP000035681"/>
    </source>
</evidence>
<dbReference type="STRING" id="6248.A0A0K0EQT9"/>
<dbReference type="GO" id="GO:0016020">
    <property type="term" value="C:membrane"/>
    <property type="evidence" value="ECO:0007669"/>
    <property type="project" value="UniProtKB-SubCell"/>
</dbReference>
<dbReference type="GO" id="GO:0061355">
    <property type="term" value="P:Wnt protein secretion"/>
    <property type="evidence" value="ECO:0007669"/>
    <property type="project" value="TreeGrafter"/>
</dbReference>
<dbReference type="GO" id="GO:0017147">
    <property type="term" value="F:Wnt-protein binding"/>
    <property type="evidence" value="ECO:0007669"/>
    <property type="project" value="TreeGrafter"/>
</dbReference>
<organism evidence="14">
    <name type="scientific">Strongyloides stercoralis</name>
    <name type="common">Threadworm</name>
    <dbReference type="NCBI Taxonomy" id="6248"/>
    <lineage>
        <taxon>Eukaryota</taxon>
        <taxon>Metazoa</taxon>
        <taxon>Ecdysozoa</taxon>
        <taxon>Nematoda</taxon>
        <taxon>Chromadorea</taxon>
        <taxon>Rhabditida</taxon>
        <taxon>Tylenchina</taxon>
        <taxon>Panagrolaimomorpha</taxon>
        <taxon>Strongyloidoidea</taxon>
        <taxon>Strongyloididae</taxon>
        <taxon>Strongyloides</taxon>
    </lineage>
</organism>
<accession>A0A0K0EQT9</accession>
<evidence type="ECO:0000256" key="2">
    <source>
        <dbReference type="ARBA" id="ARBA00022679"/>
    </source>
</evidence>
<evidence type="ECO:0000256" key="12">
    <source>
        <dbReference type="SAM" id="Phobius"/>
    </source>
</evidence>
<keyword evidence="13" id="KW-1185">Reference proteome</keyword>
<evidence type="ECO:0000256" key="7">
    <source>
        <dbReference type="ARBA" id="ARBA00023315"/>
    </source>
</evidence>
<evidence type="ECO:0000256" key="1">
    <source>
        <dbReference type="ARBA" id="ARBA00004141"/>
    </source>
</evidence>
<dbReference type="InterPro" id="IPR004299">
    <property type="entry name" value="MBOAT_fam"/>
</dbReference>
<comment type="subcellular location">
    <subcellularLocation>
        <location evidence="1">Membrane</location>
        <topology evidence="1">Multi-pass membrane protein</topology>
    </subcellularLocation>
</comment>
<evidence type="ECO:0000256" key="4">
    <source>
        <dbReference type="ARBA" id="ARBA00022692"/>
    </source>
</evidence>
<dbReference type="EC" id="2.3.1.250" evidence="9"/>
<dbReference type="InterPro" id="IPR049941">
    <property type="entry name" value="LPLAT_7/PORCN-like"/>
</dbReference>
<sequence length="443" mass="51856">MSFVGLPDEDIHSFMDMLTDEERLQLQNIYSEINKSYPEKIYELIYTIFSQFKFIILICLFQRIIISFGSSINRNLLHVLFGIIGFYVLSDRNDSIPTVTIHFSYFFCLFLTIKIFKSYPIIPFIITLIFTFSFQFYLKESMYSSIHGSLMIMSMKMISLTFENSINLFEVFGYAFSPGTLLYGPFITIRMYRLSYQTKFFSNLFIPILSSILSGLFLFLSHFILTDIDILNYNSLLINYKTAASFRYSHYFISYISLTLASLSGIPIDQVTSWLSVEVPRSMMNVACYWNVPMHLFFHKYVFQKLRNYGKFTAVLITFAFSAMLHGFNFQLTAVLISIGINASIESKLRNRLSSRLNSCCKSRECLENCNHQYKKYHFRTIIVNIVFLIVNIYHLIYLGAPFDDNTDDGRYSMGHTLKIWSQEFYFISPIVTLFTWILSFLI</sequence>
<dbReference type="GO" id="GO:0030258">
    <property type="term" value="P:lipid modification"/>
    <property type="evidence" value="ECO:0007669"/>
    <property type="project" value="TreeGrafter"/>
</dbReference>
<feature type="transmembrane region" description="Helical" evidence="12">
    <location>
        <begin position="421"/>
        <end position="442"/>
    </location>
</feature>
<dbReference type="GO" id="GO:1990698">
    <property type="term" value="F:palmitoleoyltransferase activity"/>
    <property type="evidence" value="ECO:0007669"/>
    <property type="project" value="UniProtKB-EC"/>
</dbReference>
<dbReference type="WBParaSite" id="SSTP_0001182000.1">
    <property type="protein sequence ID" value="SSTP_0001182000.1"/>
    <property type="gene ID" value="SSTP_0001182000"/>
</dbReference>
<reference evidence="14" key="1">
    <citation type="submission" date="2015-08" db="UniProtKB">
        <authorList>
            <consortium name="WormBaseParasite"/>
        </authorList>
    </citation>
    <scope>IDENTIFICATION</scope>
</reference>
<keyword evidence="3" id="KW-0879">Wnt signaling pathway</keyword>
<dbReference type="GO" id="GO:0016055">
    <property type="term" value="P:Wnt signaling pathway"/>
    <property type="evidence" value="ECO:0007669"/>
    <property type="project" value="UniProtKB-KW"/>
</dbReference>
<feature type="transmembrane region" description="Helical" evidence="12">
    <location>
        <begin position="204"/>
        <end position="225"/>
    </location>
</feature>
<name>A0A0K0EQT9_STRER</name>
<feature type="transmembrane region" description="Helical" evidence="12">
    <location>
        <begin position="382"/>
        <end position="401"/>
    </location>
</feature>
<feature type="transmembrane region" description="Helical" evidence="12">
    <location>
        <begin position="315"/>
        <end position="343"/>
    </location>
</feature>
<evidence type="ECO:0000256" key="8">
    <source>
        <dbReference type="ARBA" id="ARBA00038269"/>
    </source>
</evidence>
<feature type="transmembrane region" description="Helical" evidence="12">
    <location>
        <begin position="120"/>
        <end position="138"/>
    </location>
</feature>
<evidence type="ECO:0000313" key="14">
    <source>
        <dbReference type="WBParaSite" id="SSTP_0001182000.1"/>
    </source>
</evidence>
<evidence type="ECO:0000256" key="6">
    <source>
        <dbReference type="ARBA" id="ARBA00023136"/>
    </source>
</evidence>
<dbReference type="PANTHER" id="PTHR13906">
    <property type="entry name" value="PORCUPINE"/>
    <property type="match status" value="1"/>
</dbReference>
<evidence type="ECO:0000256" key="5">
    <source>
        <dbReference type="ARBA" id="ARBA00022989"/>
    </source>
</evidence>
<keyword evidence="2" id="KW-0808">Transferase</keyword>
<dbReference type="PANTHER" id="PTHR13906:SF12">
    <property type="entry name" value="PROTEIN-SERINE O-PALMITOLEOYLTRANSFERASE PORCUPINE"/>
    <property type="match status" value="1"/>
</dbReference>